<gene>
    <name evidence="3" type="ORF">SAMN05421825_1584</name>
</gene>
<evidence type="ECO:0000313" key="4">
    <source>
        <dbReference type="Proteomes" id="UP000199203"/>
    </source>
</evidence>
<evidence type="ECO:0000313" key="3">
    <source>
        <dbReference type="EMBL" id="SDF52298.1"/>
    </source>
</evidence>
<dbReference type="InterPro" id="IPR001173">
    <property type="entry name" value="Glyco_trans_2-like"/>
</dbReference>
<dbReference type="Gene3D" id="3.90.550.10">
    <property type="entry name" value="Spore Coat Polysaccharide Biosynthesis Protein SpsA, Chain A"/>
    <property type="match status" value="1"/>
</dbReference>
<dbReference type="SUPFAM" id="SSF48452">
    <property type="entry name" value="TPR-like"/>
    <property type="match status" value="1"/>
</dbReference>
<name>A0A1G7LRX1_9FLAO</name>
<accession>A0A1G7LRX1</accession>
<dbReference type="InterPro" id="IPR029044">
    <property type="entry name" value="Nucleotide-diphossugar_trans"/>
</dbReference>
<keyword evidence="4" id="KW-1185">Reference proteome</keyword>
<comment type="similarity">
    <text evidence="1">Belongs to the glycosyltransferase 2 family. WaaE/KdtX subfamily.</text>
</comment>
<protein>
    <submittedName>
        <fullName evidence="3">Glycosyltransferase involved in cell wall bisynthesis</fullName>
    </submittedName>
</protein>
<proteinExistence type="inferred from homology"/>
<dbReference type="Pfam" id="PF00535">
    <property type="entry name" value="Glycos_transf_2"/>
    <property type="match status" value="1"/>
</dbReference>
<dbReference type="OrthoDB" id="9815923at2"/>
<keyword evidence="3" id="KW-0808">Transferase</keyword>
<dbReference type="GO" id="GO:0016740">
    <property type="term" value="F:transferase activity"/>
    <property type="evidence" value="ECO:0007669"/>
    <property type="project" value="UniProtKB-KW"/>
</dbReference>
<sequence>MEISLCLIVKNEEEVLQRCLESAKGFADEIIIVDTGSTDKTKEIAKQFTDKIYDFEWGNDFSAARNFAFSKANKDYQMWLDADDVIPEISVKQMNGLKRNLKDDVDIVTMKYVLSFDENGNPTYYSTRERLFKRSKDYHWIDPVHECIPLIGNIQYTDIEIWHKKTKLGELSTRNIDIYKALESVGKEFSARQLYYYARELRDHGKTEDAIIYYEKFLKTGLGWFEDIITCSSDLAALYRNNGQRDKILPTLLKSFEYDIPRAQICCELGYYYKEEERYEQAFKWFDLATRLPQPDSIGFVFADYTGYIPNIEACVCLSLLGDYHRANDYNEKASISRPDCPSVRQNREYLKGMMKKYI</sequence>
<dbReference type="SUPFAM" id="SSF53448">
    <property type="entry name" value="Nucleotide-diphospho-sugar transferases"/>
    <property type="match status" value="1"/>
</dbReference>
<dbReference type="Gene3D" id="1.25.40.10">
    <property type="entry name" value="Tetratricopeptide repeat domain"/>
    <property type="match status" value="1"/>
</dbReference>
<dbReference type="EMBL" id="FNBH01000002">
    <property type="protein sequence ID" value="SDF52298.1"/>
    <property type="molecule type" value="Genomic_DNA"/>
</dbReference>
<dbReference type="STRING" id="454006.SAMN05421825_1584"/>
<dbReference type="InterPro" id="IPR011990">
    <property type="entry name" value="TPR-like_helical_dom_sf"/>
</dbReference>
<dbReference type="AlphaFoldDB" id="A0A1G7LRX1"/>
<evidence type="ECO:0000256" key="1">
    <source>
        <dbReference type="ARBA" id="ARBA00038494"/>
    </source>
</evidence>
<dbReference type="Proteomes" id="UP000199203">
    <property type="component" value="Unassembled WGS sequence"/>
</dbReference>
<dbReference type="CDD" id="cd02511">
    <property type="entry name" value="Beta4Glucosyltransferase"/>
    <property type="match status" value="1"/>
</dbReference>
<organism evidence="3 4">
    <name type="scientific">Epilithonimonas hungarica</name>
    <dbReference type="NCBI Taxonomy" id="454006"/>
    <lineage>
        <taxon>Bacteria</taxon>
        <taxon>Pseudomonadati</taxon>
        <taxon>Bacteroidota</taxon>
        <taxon>Flavobacteriia</taxon>
        <taxon>Flavobacteriales</taxon>
        <taxon>Weeksellaceae</taxon>
        <taxon>Chryseobacterium group</taxon>
        <taxon>Epilithonimonas</taxon>
    </lineage>
</organism>
<reference evidence="4" key="1">
    <citation type="submission" date="2016-10" db="EMBL/GenBank/DDBJ databases">
        <authorList>
            <person name="Varghese N."/>
            <person name="Submissions S."/>
        </authorList>
    </citation>
    <scope>NUCLEOTIDE SEQUENCE [LARGE SCALE GENOMIC DNA]</scope>
    <source>
        <strain evidence="4">DSM 19684</strain>
    </source>
</reference>
<dbReference type="RefSeq" id="WP_089872979.1">
    <property type="nucleotide sequence ID" value="NZ_FNBH01000002.1"/>
</dbReference>
<feature type="domain" description="Glycosyltransferase 2-like" evidence="2">
    <location>
        <begin position="4"/>
        <end position="141"/>
    </location>
</feature>
<dbReference type="PANTHER" id="PTHR43630">
    <property type="entry name" value="POLY-BETA-1,6-N-ACETYL-D-GLUCOSAMINE SYNTHASE"/>
    <property type="match status" value="1"/>
</dbReference>
<evidence type="ECO:0000259" key="2">
    <source>
        <dbReference type="Pfam" id="PF00535"/>
    </source>
</evidence>
<dbReference type="PANTHER" id="PTHR43630:SF2">
    <property type="entry name" value="GLYCOSYLTRANSFERASE"/>
    <property type="match status" value="1"/>
</dbReference>